<sequence>MSEASYRSVPAEVGLISGVDVVMESQTLTTTSPLSEVIFEVSLHVPATTTNIHVSGDTKAFAPFPDSEA</sequence>
<keyword evidence="2" id="KW-1185">Reference proteome</keyword>
<dbReference type="Proteomes" id="UP000826656">
    <property type="component" value="Unassembled WGS sequence"/>
</dbReference>
<evidence type="ECO:0000313" key="2">
    <source>
        <dbReference type="Proteomes" id="UP000826656"/>
    </source>
</evidence>
<comment type="caution">
    <text evidence="1">The sequence shown here is derived from an EMBL/GenBank/DDBJ whole genome shotgun (WGS) entry which is preliminary data.</text>
</comment>
<protein>
    <submittedName>
        <fullName evidence="1">Uncharacterized protein</fullName>
    </submittedName>
</protein>
<reference evidence="1 2" key="1">
    <citation type="journal article" date="2021" name="bioRxiv">
        <title>Chromosome-scale and haplotype-resolved genome assembly of a tetraploid potato cultivar.</title>
        <authorList>
            <person name="Sun H."/>
            <person name="Jiao W.-B."/>
            <person name="Krause K."/>
            <person name="Campoy J.A."/>
            <person name="Goel M."/>
            <person name="Folz-Donahue K."/>
            <person name="Kukat C."/>
            <person name="Huettel B."/>
            <person name="Schneeberger K."/>
        </authorList>
    </citation>
    <scope>NUCLEOTIDE SEQUENCE [LARGE SCALE GENOMIC DNA]</scope>
    <source>
        <strain evidence="1">SolTubOtavaFocal</strain>
        <tissue evidence="1">Leaves</tissue>
    </source>
</reference>
<name>A0ABQ7WLH7_SOLTU</name>
<organism evidence="1 2">
    <name type="scientific">Solanum tuberosum</name>
    <name type="common">Potato</name>
    <dbReference type="NCBI Taxonomy" id="4113"/>
    <lineage>
        <taxon>Eukaryota</taxon>
        <taxon>Viridiplantae</taxon>
        <taxon>Streptophyta</taxon>
        <taxon>Embryophyta</taxon>
        <taxon>Tracheophyta</taxon>
        <taxon>Spermatophyta</taxon>
        <taxon>Magnoliopsida</taxon>
        <taxon>eudicotyledons</taxon>
        <taxon>Gunneridae</taxon>
        <taxon>Pentapetalae</taxon>
        <taxon>asterids</taxon>
        <taxon>lamiids</taxon>
        <taxon>Solanales</taxon>
        <taxon>Solanaceae</taxon>
        <taxon>Solanoideae</taxon>
        <taxon>Solaneae</taxon>
        <taxon>Solanum</taxon>
    </lineage>
</organism>
<proteinExistence type="predicted"/>
<gene>
    <name evidence="1" type="ORF">KY290_001197</name>
</gene>
<dbReference type="EMBL" id="JAIVGD010000001">
    <property type="protein sequence ID" value="KAH0781599.1"/>
    <property type="molecule type" value="Genomic_DNA"/>
</dbReference>
<accession>A0ABQ7WLH7</accession>
<evidence type="ECO:0000313" key="1">
    <source>
        <dbReference type="EMBL" id="KAH0781599.1"/>
    </source>
</evidence>